<sequence>MTRTNAVAAVLLALALVATPAAAAVGQGATTAAAESTSLQTTDVTQQSVDTSSTAGPCEYPLTLRDASGTQVEITGEPERVVTLGPASAQTMWEFDAQDKVVGVTQFAAYLDGATAKANVSGAGRARISVERVVAQQPDVVLAENVTSPETVSKLRDAGITVYYFNNSESIDDVYKKVATTGRVVGECDAAIESVRSMREEMAIVENATAGEEPRDFLYALFGYTAGENTFINSGLEAAGGNNLAIGVVEFPPNGYAPINPETVANLSVDWIVYPGTPAAIPQNAAWNQTTAVQDGNVVAVDRNHISQPAPRVVLAVRSLTKTWYPDAYAAANESLRGSVQVNADVYASVDDETTTTSGDDDTDATTSSTGDGDATTTTATDETTTEPVGEDGSPGFGPVALLAAAALVVGALARRD</sequence>
<reference evidence="3 4" key="1">
    <citation type="journal article" date="2019" name="Int. J. Syst. Evol. Microbiol.">
        <title>The Global Catalogue of Microorganisms (GCM) 10K type strain sequencing project: providing services to taxonomists for standard genome sequencing and annotation.</title>
        <authorList>
            <consortium name="The Broad Institute Genomics Platform"/>
            <consortium name="The Broad Institute Genome Sequencing Center for Infectious Disease"/>
            <person name="Wu L."/>
            <person name="Ma J."/>
        </authorList>
    </citation>
    <scope>NUCLEOTIDE SEQUENCE [LARGE SCALE GENOMIC DNA]</scope>
    <source>
        <strain evidence="3 4">GX26</strain>
    </source>
</reference>
<evidence type="ECO:0000256" key="1">
    <source>
        <dbReference type="SAM" id="MobiDB-lite"/>
    </source>
</evidence>
<comment type="caution">
    <text evidence="3">The sequence shown here is derived from an EMBL/GenBank/DDBJ whole genome shotgun (WGS) entry which is preliminary data.</text>
</comment>
<dbReference type="Proteomes" id="UP001596395">
    <property type="component" value="Unassembled WGS sequence"/>
</dbReference>
<feature type="domain" description="Fe/B12 periplasmic-binding" evidence="2">
    <location>
        <begin position="80"/>
        <end position="328"/>
    </location>
</feature>
<evidence type="ECO:0000259" key="2">
    <source>
        <dbReference type="PROSITE" id="PS50983"/>
    </source>
</evidence>
<dbReference type="Pfam" id="PF01497">
    <property type="entry name" value="Peripla_BP_2"/>
    <property type="match status" value="1"/>
</dbReference>
<keyword evidence="4" id="KW-1185">Reference proteome</keyword>
<dbReference type="PROSITE" id="PS50983">
    <property type="entry name" value="FE_B12_PBP"/>
    <property type="match status" value="1"/>
</dbReference>
<dbReference type="PANTHER" id="PTHR30535:SF34">
    <property type="entry name" value="MOLYBDATE-BINDING PROTEIN MOLA"/>
    <property type="match status" value="1"/>
</dbReference>
<dbReference type="Gene3D" id="3.40.50.1980">
    <property type="entry name" value="Nitrogenase molybdenum iron protein domain"/>
    <property type="match status" value="2"/>
</dbReference>
<dbReference type="AlphaFoldDB" id="A0ABD5VHJ5"/>
<dbReference type="NCBIfam" id="TIGR04281">
    <property type="entry name" value="peripla_PGF_1"/>
    <property type="match status" value="1"/>
</dbReference>
<feature type="compositionally biased region" description="Low complexity" evidence="1">
    <location>
        <begin position="365"/>
        <end position="387"/>
    </location>
</feature>
<evidence type="ECO:0000313" key="3">
    <source>
        <dbReference type="EMBL" id="MFC6953645.1"/>
    </source>
</evidence>
<feature type="region of interest" description="Disordered" evidence="1">
    <location>
        <begin position="33"/>
        <end position="56"/>
    </location>
</feature>
<dbReference type="PANTHER" id="PTHR30535">
    <property type="entry name" value="VITAMIN B12-BINDING PROTEIN"/>
    <property type="match status" value="1"/>
</dbReference>
<feature type="compositionally biased region" description="Acidic residues" evidence="1">
    <location>
        <begin position="352"/>
        <end position="364"/>
    </location>
</feature>
<feature type="region of interest" description="Disordered" evidence="1">
    <location>
        <begin position="352"/>
        <end position="396"/>
    </location>
</feature>
<gene>
    <name evidence="3" type="ORF">ACFQGB_12300</name>
</gene>
<dbReference type="InterPro" id="IPR002491">
    <property type="entry name" value="ABC_transptr_periplasmic_BD"/>
</dbReference>
<name>A0ABD5VHJ5_9EURY</name>
<accession>A0ABD5VHJ5</accession>
<protein>
    <submittedName>
        <fullName evidence="3">PGF-CTERM-anchored ABC transporter substrate-binding protein</fullName>
    </submittedName>
</protein>
<evidence type="ECO:0000313" key="4">
    <source>
        <dbReference type="Proteomes" id="UP001596395"/>
    </source>
</evidence>
<feature type="compositionally biased region" description="Low complexity" evidence="1">
    <location>
        <begin position="33"/>
        <end position="54"/>
    </location>
</feature>
<dbReference type="InterPro" id="IPR050902">
    <property type="entry name" value="ABC_Transporter_SBP"/>
</dbReference>
<dbReference type="InterPro" id="IPR026469">
    <property type="entry name" value="Peripla_PGF_1"/>
</dbReference>
<organism evidence="3 4">
    <name type="scientific">Halorubellus litoreus</name>
    <dbReference type="NCBI Taxonomy" id="755308"/>
    <lineage>
        <taxon>Archaea</taxon>
        <taxon>Methanobacteriati</taxon>
        <taxon>Methanobacteriota</taxon>
        <taxon>Stenosarchaea group</taxon>
        <taxon>Halobacteria</taxon>
        <taxon>Halobacteriales</taxon>
        <taxon>Halorubellaceae</taxon>
        <taxon>Halorubellus</taxon>
    </lineage>
</organism>
<dbReference type="EMBL" id="JBHSXN010000002">
    <property type="protein sequence ID" value="MFC6953645.1"/>
    <property type="molecule type" value="Genomic_DNA"/>
</dbReference>
<dbReference type="RefSeq" id="WP_336350601.1">
    <property type="nucleotide sequence ID" value="NZ_JAZAQL010000002.1"/>
</dbReference>
<dbReference type="SUPFAM" id="SSF53807">
    <property type="entry name" value="Helical backbone' metal receptor"/>
    <property type="match status" value="1"/>
</dbReference>
<proteinExistence type="predicted"/>